<comment type="caution">
    <text evidence="1">The sequence shown here is derived from an EMBL/GenBank/DDBJ whole genome shotgun (WGS) entry which is preliminary data.</text>
</comment>
<evidence type="ECO:0000313" key="1">
    <source>
        <dbReference type="EMBL" id="MCQ5152751.1"/>
    </source>
</evidence>
<dbReference type="EMBL" id="JANGCN010000009">
    <property type="protein sequence ID" value="MCQ5152751.1"/>
    <property type="molecule type" value="Genomic_DNA"/>
</dbReference>
<dbReference type="AlphaFoldDB" id="A0AAW5KP11"/>
<reference evidence="1" key="1">
    <citation type="submission" date="2022-06" db="EMBL/GenBank/DDBJ databases">
        <title>Isolation of gut microbiota from human fecal samples.</title>
        <authorList>
            <person name="Pamer E.G."/>
            <person name="Barat B."/>
            <person name="Waligurski E."/>
            <person name="Medina S."/>
            <person name="Paddock L."/>
            <person name="Mostad J."/>
        </authorList>
    </citation>
    <scope>NUCLEOTIDE SEQUENCE</scope>
    <source>
        <strain evidence="1">DFI.5.57</strain>
    </source>
</reference>
<gene>
    <name evidence="1" type="ORF">NE632_05465</name>
</gene>
<dbReference type="RefSeq" id="WP_117864200.1">
    <property type="nucleotide sequence ID" value="NZ_CAKWZC010000053.1"/>
</dbReference>
<dbReference type="Proteomes" id="UP001206236">
    <property type="component" value="Unassembled WGS sequence"/>
</dbReference>
<protein>
    <submittedName>
        <fullName evidence="1">Uncharacterized protein</fullName>
    </submittedName>
</protein>
<accession>A0AAW5KP11</accession>
<sequence>MKKEAYDKFMKKISSEFKNVDTVKEFLLDAAELAMYGEKRVALENFLENLLENEIHISSELIDLAEEAFSDNPTDYDNRLIFEMKQFKLN</sequence>
<proteinExistence type="predicted"/>
<organism evidence="1 2">
    <name type="scientific">Ruminococcus bicirculans</name>
    <name type="common">ex Wegman et al. 2014</name>
    <dbReference type="NCBI Taxonomy" id="1160721"/>
    <lineage>
        <taxon>Bacteria</taxon>
        <taxon>Bacillati</taxon>
        <taxon>Bacillota</taxon>
        <taxon>Clostridia</taxon>
        <taxon>Eubacteriales</taxon>
        <taxon>Oscillospiraceae</taxon>
        <taxon>Ruminococcus</taxon>
    </lineage>
</organism>
<evidence type="ECO:0000313" key="2">
    <source>
        <dbReference type="Proteomes" id="UP001206236"/>
    </source>
</evidence>
<name>A0AAW5KP11_9FIRM</name>